<feature type="domain" description="C2H2-type" evidence="3">
    <location>
        <begin position="27"/>
        <end position="53"/>
    </location>
</feature>
<feature type="non-terminal residue" evidence="4">
    <location>
        <position position="1"/>
    </location>
</feature>
<keyword evidence="1" id="KW-0863">Zinc-finger</keyword>
<dbReference type="InterPro" id="IPR013087">
    <property type="entry name" value="Znf_C2H2_type"/>
</dbReference>
<keyword evidence="1" id="KW-0862">Zinc</keyword>
<protein>
    <recommendedName>
        <fullName evidence="3">C2H2-type domain-containing protein</fullName>
    </recommendedName>
</protein>
<dbReference type="PROSITE" id="PS50157">
    <property type="entry name" value="ZINC_FINGER_C2H2_2"/>
    <property type="match status" value="1"/>
</dbReference>
<accession>A0A9Q0N173</accession>
<gene>
    <name evidence="4" type="ORF">Bhyg_06633</name>
</gene>
<sequence>KYQSSVKMKEDYDSNSNQNAHKNEGPFRCGRCSLFFKDKTAFLRHHVFHEGKE</sequence>
<dbReference type="PROSITE" id="PS00028">
    <property type="entry name" value="ZINC_FINGER_C2H2_1"/>
    <property type="match status" value="1"/>
</dbReference>
<comment type="caution">
    <text evidence="4">The sequence shown here is derived from an EMBL/GenBank/DDBJ whole genome shotgun (WGS) entry which is preliminary data.</text>
</comment>
<evidence type="ECO:0000313" key="5">
    <source>
        <dbReference type="Proteomes" id="UP001151699"/>
    </source>
</evidence>
<evidence type="ECO:0000256" key="2">
    <source>
        <dbReference type="SAM" id="MobiDB-lite"/>
    </source>
</evidence>
<reference evidence="4" key="1">
    <citation type="submission" date="2022-07" db="EMBL/GenBank/DDBJ databases">
        <authorList>
            <person name="Trinca V."/>
            <person name="Uliana J.V.C."/>
            <person name="Torres T.T."/>
            <person name="Ward R.J."/>
            <person name="Monesi N."/>
        </authorList>
    </citation>
    <scope>NUCLEOTIDE SEQUENCE</scope>
    <source>
        <strain evidence="4">HSMRA1968</strain>
        <tissue evidence="4">Whole embryos</tissue>
    </source>
</reference>
<evidence type="ECO:0000313" key="4">
    <source>
        <dbReference type="EMBL" id="KAJ6641693.1"/>
    </source>
</evidence>
<proteinExistence type="predicted"/>
<dbReference type="Proteomes" id="UP001151699">
    <property type="component" value="Chromosome B"/>
</dbReference>
<keyword evidence="1" id="KW-0479">Metal-binding</keyword>
<dbReference type="EMBL" id="WJQU01000002">
    <property type="protein sequence ID" value="KAJ6641693.1"/>
    <property type="molecule type" value="Genomic_DNA"/>
</dbReference>
<name>A0A9Q0N173_9DIPT</name>
<dbReference type="Gene3D" id="3.30.160.60">
    <property type="entry name" value="Classic Zinc Finger"/>
    <property type="match status" value="1"/>
</dbReference>
<dbReference type="AlphaFoldDB" id="A0A9Q0N173"/>
<dbReference type="InterPro" id="IPR036236">
    <property type="entry name" value="Znf_C2H2_sf"/>
</dbReference>
<evidence type="ECO:0000259" key="3">
    <source>
        <dbReference type="PROSITE" id="PS50157"/>
    </source>
</evidence>
<dbReference type="SUPFAM" id="SSF57667">
    <property type="entry name" value="beta-beta-alpha zinc fingers"/>
    <property type="match status" value="1"/>
</dbReference>
<keyword evidence="5" id="KW-1185">Reference proteome</keyword>
<evidence type="ECO:0000256" key="1">
    <source>
        <dbReference type="PROSITE-ProRule" id="PRU00042"/>
    </source>
</evidence>
<dbReference type="GO" id="GO:0008270">
    <property type="term" value="F:zinc ion binding"/>
    <property type="evidence" value="ECO:0007669"/>
    <property type="project" value="UniProtKB-KW"/>
</dbReference>
<organism evidence="4 5">
    <name type="scientific">Pseudolycoriella hygida</name>
    <dbReference type="NCBI Taxonomy" id="35572"/>
    <lineage>
        <taxon>Eukaryota</taxon>
        <taxon>Metazoa</taxon>
        <taxon>Ecdysozoa</taxon>
        <taxon>Arthropoda</taxon>
        <taxon>Hexapoda</taxon>
        <taxon>Insecta</taxon>
        <taxon>Pterygota</taxon>
        <taxon>Neoptera</taxon>
        <taxon>Endopterygota</taxon>
        <taxon>Diptera</taxon>
        <taxon>Nematocera</taxon>
        <taxon>Sciaroidea</taxon>
        <taxon>Sciaridae</taxon>
        <taxon>Pseudolycoriella</taxon>
    </lineage>
</organism>
<feature type="region of interest" description="Disordered" evidence="2">
    <location>
        <begin position="1"/>
        <end position="24"/>
    </location>
</feature>